<dbReference type="Pfam" id="PF00293">
    <property type="entry name" value="NUDIX"/>
    <property type="match status" value="1"/>
</dbReference>
<accession>A0A5M8PPN3</accession>
<dbReference type="GO" id="GO:0080041">
    <property type="term" value="F:ADP-ribose pyrophosphohydrolase activity"/>
    <property type="evidence" value="ECO:0007669"/>
    <property type="project" value="TreeGrafter"/>
</dbReference>
<reference evidence="4 5" key="1">
    <citation type="submission" date="2019-09" db="EMBL/GenBank/DDBJ databases">
        <title>The hologenome of the rock-dwelling lichen Lasallia pustulata.</title>
        <authorList>
            <person name="Greshake Tzovaras B."/>
            <person name="Segers F."/>
            <person name="Bicker A."/>
            <person name="Dal Grande F."/>
            <person name="Otte J."/>
            <person name="Hankeln T."/>
            <person name="Schmitt I."/>
            <person name="Ebersberger I."/>
        </authorList>
    </citation>
    <scope>NUCLEOTIDE SEQUENCE [LARGE SCALE GENOMIC DNA]</scope>
    <source>
        <strain evidence="4">A1-1</strain>
    </source>
</reference>
<keyword evidence="2 4" id="KW-0378">Hydrolase</keyword>
<evidence type="ECO:0000256" key="2">
    <source>
        <dbReference type="ARBA" id="ARBA00022801"/>
    </source>
</evidence>
<dbReference type="PANTHER" id="PTHR11839:SF18">
    <property type="entry name" value="NUDIX HYDROLASE DOMAIN-CONTAINING PROTEIN"/>
    <property type="match status" value="1"/>
</dbReference>
<dbReference type="InterPro" id="IPR015797">
    <property type="entry name" value="NUDIX_hydrolase-like_dom_sf"/>
</dbReference>
<dbReference type="Proteomes" id="UP000324767">
    <property type="component" value="Unassembled WGS sequence"/>
</dbReference>
<dbReference type="GO" id="GO:0019693">
    <property type="term" value="P:ribose phosphate metabolic process"/>
    <property type="evidence" value="ECO:0007669"/>
    <property type="project" value="TreeGrafter"/>
</dbReference>
<dbReference type="OrthoDB" id="10249920at2759"/>
<dbReference type="GO" id="GO:0006753">
    <property type="term" value="P:nucleoside phosphate metabolic process"/>
    <property type="evidence" value="ECO:0007669"/>
    <property type="project" value="TreeGrafter"/>
</dbReference>
<comment type="caution">
    <text evidence="4">The sequence shown here is derived from an EMBL/GenBank/DDBJ whole genome shotgun (WGS) entry which is preliminary data.</text>
</comment>
<dbReference type="InterPro" id="IPR000086">
    <property type="entry name" value="NUDIX_hydrolase_dom"/>
</dbReference>
<proteinExistence type="predicted"/>
<dbReference type="AlphaFoldDB" id="A0A5M8PPN3"/>
<evidence type="ECO:0000259" key="3">
    <source>
        <dbReference type="Pfam" id="PF00293"/>
    </source>
</evidence>
<feature type="domain" description="Nudix hydrolase" evidence="3">
    <location>
        <begin position="122"/>
        <end position="217"/>
    </location>
</feature>
<dbReference type="SUPFAM" id="SSF55811">
    <property type="entry name" value="Nudix"/>
    <property type="match status" value="1"/>
</dbReference>
<evidence type="ECO:0000256" key="1">
    <source>
        <dbReference type="ARBA" id="ARBA00001946"/>
    </source>
</evidence>
<dbReference type="PANTHER" id="PTHR11839">
    <property type="entry name" value="UDP/ADP-SUGAR PYROPHOSPHATASE"/>
    <property type="match status" value="1"/>
</dbReference>
<dbReference type="FunFam" id="3.90.79.10:FF:000068">
    <property type="entry name" value="NUDIX family hydrolase, putative"/>
    <property type="match status" value="1"/>
</dbReference>
<dbReference type="EMBL" id="VXIT01000007">
    <property type="protein sequence ID" value="KAA6411488.1"/>
    <property type="molecule type" value="Genomic_DNA"/>
</dbReference>
<dbReference type="CDD" id="cd03424">
    <property type="entry name" value="NUDIX_ADPRase_Nudt5_UGPPase_Nudt14"/>
    <property type="match status" value="1"/>
</dbReference>
<dbReference type="Gene3D" id="3.90.79.10">
    <property type="entry name" value="Nucleoside Triphosphate Pyrophosphohydrolase"/>
    <property type="match status" value="1"/>
</dbReference>
<evidence type="ECO:0000313" key="5">
    <source>
        <dbReference type="Proteomes" id="UP000324767"/>
    </source>
</evidence>
<gene>
    <name evidence="4" type="ORF">FRX48_04768</name>
</gene>
<protein>
    <submittedName>
        <fullName evidence="4">NUDIX family hydrolase</fullName>
    </submittedName>
</protein>
<sequence length="276" mass="30302">MSTFALPDSHPEVPVHLTSDLKKDQLLSFPAFKNWIATLKHSLALQKNKSHTFHSSPYQLRKIDIQSVDFFAGGRLGFLKLKAEISNDDGESLPGSVFLRGGSVGMMLILQPDDVGENAETEKQVILTLQPRIPAGSLSLPELPAGMLDDSGTFSGGAAKEISEETGLEISEDELIDMTKLALPSSSSDEEEQLQQGVYPSPGGCDEFVPIFLWQKRVPRNTLKEWQGKLTGLRDHGEKITLMLCPLDMVWKVGGRDGKVLAGWALYEGLRKEGKI</sequence>
<name>A0A5M8PPN3_9LECA</name>
<evidence type="ECO:0000313" key="4">
    <source>
        <dbReference type="EMBL" id="KAA6411488.1"/>
    </source>
</evidence>
<organism evidence="4 5">
    <name type="scientific">Lasallia pustulata</name>
    <dbReference type="NCBI Taxonomy" id="136370"/>
    <lineage>
        <taxon>Eukaryota</taxon>
        <taxon>Fungi</taxon>
        <taxon>Dikarya</taxon>
        <taxon>Ascomycota</taxon>
        <taxon>Pezizomycotina</taxon>
        <taxon>Lecanoromycetes</taxon>
        <taxon>OSLEUM clade</taxon>
        <taxon>Umbilicariomycetidae</taxon>
        <taxon>Umbilicariales</taxon>
        <taxon>Umbilicariaceae</taxon>
        <taxon>Lasallia</taxon>
    </lineage>
</organism>
<comment type="cofactor">
    <cofactor evidence="1">
        <name>Mg(2+)</name>
        <dbReference type="ChEBI" id="CHEBI:18420"/>
    </cofactor>
</comment>
<dbReference type="GO" id="GO:0080042">
    <property type="term" value="F:ADP-glucose pyrophosphohydrolase activity"/>
    <property type="evidence" value="ECO:0007669"/>
    <property type="project" value="TreeGrafter"/>
</dbReference>